<accession>A0ABV3VLT0</accession>
<organism evidence="2 3">
    <name type="scientific">Mycolicibacterium porcinum</name>
    <dbReference type="NCBI Taxonomy" id="39693"/>
    <lineage>
        <taxon>Bacteria</taxon>
        <taxon>Bacillati</taxon>
        <taxon>Actinomycetota</taxon>
        <taxon>Actinomycetes</taxon>
        <taxon>Mycobacteriales</taxon>
        <taxon>Mycobacteriaceae</taxon>
        <taxon>Mycolicibacterium</taxon>
    </lineage>
</organism>
<dbReference type="SMART" id="SM00849">
    <property type="entry name" value="Lactamase_B"/>
    <property type="match status" value="1"/>
</dbReference>
<dbReference type="Gene3D" id="3.60.15.10">
    <property type="entry name" value="Ribonuclease Z/Hydroxyacylglutathione hydrolase-like"/>
    <property type="match status" value="1"/>
</dbReference>
<gene>
    <name evidence="2" type="ORF">ABFW12_23635</name>
</gene>
<proteinExistence type="predicted"/>
<dbReference type="Pfam" id="PF00753">
    <property type="entry name" value="Lactamase_B"/>
    <property type="match status" value="1"/>
</dbReference>
<evidence type="ECO:0000313" key="2">
    <source>
        <dbReference type="EMBL" id="MEX3741223.1"/>
    </source>
</evidence>
<dbReference type="RefSeq" id="WP_368573867.1">
    <property type="nucleotide sequence ID" value="NZ_JBDLOU010000061.1"/>
</dbReference>
<dbReference type="PANTHER" id="PTHR42951:SF14">
    <property type="entry name" value="METALLO-BETA-LACTAMASE SUPERFAMILY PROTEIN"/>
    <property type="match status" value="1"/>
</dbReference>
<protein>
    <submittedName>
        <fullName evidence="2">MBL fold metallo-hydrolase</fullName>
    </submittedName>
</protein>
<dbReference type="PANTHER" id="PTHR42951">
    <property type="entry name" value="METALLO-BETA-LACTAMASE DOMAIN-CONTAINING"/>
    <property type="match status" value="1"/>
</dbReference>
<reference evidence="2 3" key="1">
    <citation type="submission" date="2024-04" db="EMBL/GenBank/DDBJ databases">
        <title>Genomic Markers of Mycobacteria.</title>
        <authorList>
            <person name="Soliman M.S."/>
            <person name="Elkholy A."/>
            <person name="Soliman N.S."/>
            <person name="Abbas A."/>
            <person name="Khayrat S."/>
            <person name="Shawky S."/>
        </authorList>
    </citation>
    <scope>NUCLEOTIDE SEQUENCE [LARGE SCALE GENOMIC DNA]</scope>
    <source>
        <strain evidence="2 3">Egy-CU-AM5</strain>
    </source>
</reference>
<dbReference type="InterPro" id="IPR036866">
    <property type="entry name" value="RibonucZ/Hydroxyglut_hydro"/>
</dbReference>
<dbReference type="InterPro" id="IPR001279">
    <property type="entry name" value="Metallo-B-lactamas"/>
</dbReference>
<keyword evidence="3" id="KW-1185">Reference proteome</keyword>
<dbReference type="SUPFAM" id="SSF56281">
    <property type="entry name" value="Metallo-hydrolase/oxidoreductase"/>
    <property type="match status" value="1"/>
</dbReference>
<dbReference type="EMBL" id="JBDLOU010000061">
    <property type="protein sequence ID" value="MEX3741223.1"/>
    <property type="molecule type" value="Genomic_DNA"/>
</dbReference>
<comment type="caution">
    <text evidence="2">The sequence shown here is derived from an EMBL/GenBank/DDBJ whole genome shotgun (WGS) entry which is preliminary data.</text>
</comment>
<evidence type="ECO:0000313" key="3">
    <source>
        <dbReference type="Proteomes" id="UP001558474"/>
    </source>
</evidence>
<sequence length="283" mass="30497">MSALAHQVFVTGQIPQSGRSPLPDGSRRMWSPISSTLITGSANAVLIDPPLTLAQAAEVGDWIEASGRRLTGIYITHGHGDHWFGAIPLLQRFPYAVVYATAGTARHMAAQNSPEFRASFWDMVFPGELPTGEVGIKLVDETGFELEGERLVPVEVGHTDTDATTMLHVPSTGLLVAGDVVYNGVHLYLTESGGVAGLDEWLAALDIAEALRPTSVIAGHKNPEAPDDTSQLDATRRYLTDARELVESSTGAEEFYTYMLARHPDRINPGALWGAAITLFPPR</sequence>
<dbReference type="CDD" id="cd07739">
    <property type="entry name" value="metallo-hydrolase-like_MBL-fold"/>
    <property type="match status" value="1"/>
</dbReference>
<name>A0ABV3VLT0_9MYCO</name>
<feature type="domain" description="Metallo-beta-lactamase" evidence="1">
    <location>
        <begin position="32"/>
        <end position="220"/>
    </location>
</feature>
<evidence type="ECO:0000259" key="1">
    <source>
        <dbReference type="SMART" id="SM00849"/>
    </source>
</evidence>
<dbReference type="InterPro" id="IPR050855">
    <property type="entry name" value="NDM-1-like"/>
</dbReference>
<dbReference type="Proteomes" id="UP001558474">
    <property type="component" value="Unassembled WGS sequence"/>
</dbReference>